<evidence type="ECO:0000313" key="1">
    <source>
        <dbReference type="EMBL" id="MFC5193169.1"/>
    </source>
</evidence>
<comment type="caution">
    <text evidence="1">The sequence shown here is derived from an EMBL/GenBank/DDBJ whole genome shotgun (WGS) entry which is preliminary data.</text>
</comment>
<reference evidence="2" key="1">
    <citation type="journal article" date="2019" name="Int. J. Syst. Evol. Microbiol.">
        <title>The Global Catalogue of Microorganisms (GCM) 10K type strain sequencing project: providing services to taxonomists for standard genome sequencing and annotation.</title>
        <authorList>
            <consortium name="The Broad Institute Genomics Platform"/>
            <consortium name="The Broad Institute Genome Sequencing Center for Infectious Disease"/>
            <person name="Wu L."/>
            <person name="Ma J."/>
        </authorList>
    </citation>
    <scope>NUCLEOTIDE SEQUENCE [LARGE SCALE GENOMIC DNA]</scope>
    <source>
        <strain evidence="2">CGMCC 1.7030</strain>
    </source>
</reference>
<evidence type="ECO:0008006" key="3">
    <source>
        <dbReference type="Google" id="ProtNLM"/>
    </source>
</evidence>
<protein>
    <recommendedName>
        <fullName evidence="3">T9SS type A sorting domain-containing protein</fullName>
    </recommendedName>
</protein>
<proteinExistence type="predicted"/>
<name>A0ABW0C1R1_9BACT</name>
<keyword evidence="2" id="KW-1185">Reference proteome</keyword>
<evidence type="ECO:0000313" key="2">
    <source>
        <dbReference type="Proteomes" id="UP001596163"/>
    </source>
</evidence>
<dbReference type="RefSeq" id="WP_377916860.1">
    <property type="nucleotide sequence ID" value="NZ_JBHSKS010000014.1"/>
</dbReference>
<accession>A0ABW0C1R1</accession>
<dbReference type="Proteomes" id="UP001596163">
    <property type="component" value="Unassembled WGS sequence"/>
</dbReference>
<organism evidence="1 2">
    <name type="scientific">Algoriphagus aquatilis</name>
    <dbReference type="NCBI Taxonomy" id="490186"/>
    <lineage>
        <taxon>Bacteria</taxon>
        <taxon>Pseudomonadati</taxon>
        <taxon>Bacteroidota</taxon>
        <taxon>Cytophagia</taxon>
        <taxon>Cytophagales</taxon>
        <taxon>Cyclobacteriaceae</taxon>
        <taxon>Algoriphagus</taxon>
    </lineage>
</organism>
<dbReference type="EMBL" id="JBHSKS010000014">
    <property type="protein sequence ID" value="MFC5193169.1"/>
    <property type="molecule type" value="Genomic_DNA"/>
</dbReference>
<gene>
    <name evidence="1" type="ORF">ACFPIK_15465</name>
</gene>
<sequence length="1023" mass="108636">MFLLCLLFFVGVGEGWGQAIVRATSGVSGKDKTQDNIKILKSNLNAQIGDLLILNITGLKPIANAPNGWIEIGNQSNSSSTSYLRTWYKIAGQAETGTTGTIDFSSGSENDKWSASIIRIDLNGAKLNTTTPFSSGSTTAQSSPASAPNVAISENHNTLMTLRIFTNVQPRSWIPETTVPTNGTSTDNYGLVFTNLPNDCDCSQAIFGGNSSSSGTGTFAASMESQDKWVARTIVINTVNPTPVFRSKASSDWSSLSTWEQQYRNSTWENVALQNPTNAIPYYESSSRYASNTVAPTHSIPVPSGGSQGDLLLMIVRPAGTRTISTAPSGWTLLTSWGSNGTSYIYYKEAGTTESPTVNVGISASDFLAASTFRIRNWDESSLPVVATIGNSNDPPTVSPSWGNSSPSLFLTVLTNLSAGNATAAPTNFLGLATSGRGNQTSTNPRVASAFQVSTAASSNPGTFSQPTATNPHAATIAIKARPGNATIRDKNAVTISRGELANSVTVESGGVLDITANPGTLALVNSKTGISVLDGGRLNLKSTAIVAGSGNFILASGATLEVGSPEGIAFSGASGNVQNTGSRTFDITANYVYNGTVAQVTGSGLTGSNNLTINNAKGLTLSRAVLVTGTLSLTSGIITTAGNNILTVGSSGSITGGSSTSYINGELARIINSTTETFFPVGTDPEDPKLTYFPLYFSYPSSPGASVEVKINRVGTTSDHPLINVPDINPRFGKGYWKIIQSSTGRSYSVGLSPGEEKVAAGDEVIVLRREGNGNPQNTGKALRKDLNTVSAGSSRVTNVVEFFFNEAPLPTSHSTNEVMLAENARIQPVEFLSFEATYQRDRRVGVLDWKTAKEWDSSHFILERSVNDVKNWEEVGEVGAAGYSSEVLSYSFTDQQIPASGGTIFYRIKQVDFDGTYIYSVTKAIQVNPVDGKGYWVAYPNPIEQGAMLNLEMLNTSGYQDQSIFVQVSNLTGSTFQTSVLKNPRQVHEFVNEFLQQVSKGMYVLSLSWGENSEVIKLLVR</sequence>